<dbReference type="Pfam" id="PF00096">
    <property type="entry name" value="zf-C2H2"/>
    <property type="match status" value="3"/>
</dbReference>
<sequence length="384" mass="43266">MGGLQVEGYLTLCSNVWKAVLTPNEAKFVCAFCFEPGPHEHSVHGRMVVHERFCSLELKSQTHDHLNKSHFGVEDSQAEHKESVHFDCSDCQTDEPSVNSAGDEIKTDANNDNYSFIFPNNDEIKSKETHKPNDIGKFDSEDIESYVFLSAMDGSSNECEESESTSFVNENEEETDTSIPELSKINKVKPVRILDTRFKIRSNDVSVKELVGKQAKKVNKSGQAKYICDICGRPCFTPSALKVHRAALHGCDVEPITCEACGFVSPTKVHHAYHTKAKHSETRLICQYCGKSFSIGSSFNRHVKMHTNPSTPDVKCTICGLGLKGKARLKIHMKLHLDKQNAHKCYVCGLVFSSFIKLRSHRQVHRFIKVFDKRENVLSKIKRM</sequence>
<evidence type="ECO:0000256" key="1">
    <source>
        <dbReference type="ARBA" id="ARBA00022723"/>
    </source>
</evidence>
<organism evidence="7 8">
    <name type="scientific">Artemia franciscana</name>
    <name type="common">Brine shrimp</name>
    <name type="synonym">Artemia sanfranciscana</name>
    <dbReference type="NCBI Taxonomy" id="6661"/>
    <lineage>
        <taxon>Eukaryota</taxon>
        <taxon>Metazoa</taxon>
        <taxon>Ecdysozoa</taxon>
        <taxon>Arthropoda</taxon>
        <taxon>Crustacea</taxon>
        <taxon>Branchiopoda</taxon>
        <taxon>Anostraca</taxon>
        <taxon>Artemiidae</taxon>
        <taxon>Artemia</taxon>
    </lineage>
</organism>
<dbReference type="GO" id="GO:0008270">
    <property type="term" value="F:zinc ion binding"/>
    <property type="evidence" value="ECO:0007669"/>
    <property type="project" value="UniProtKB-KW"/>
</dbReference>
<evidence type="ECO:0000256" key="3">
    <source>
        <dbReference type="ARBA" id="ARBA00022771"/>
    </source>
</evidence>
<gene>
    <name evidence="7" type="ORF">QYM36_016759</name>
</gene>
<dbReference type="Proteomes" id="UP001187531">
    <property type="component" value="Unassembled WGS sequence"/>
</dbReference>
<evidence type="ECO:0000256" key="2">
    <source>
        <dbReference type="ARBA" id="ARBA00022737"/>
    </source>
</evidence>
<dbReference type="EMBL" id="JAVRJZ010000021">
    <property type="protein sequence ID" value="KAK2704463.1"/>
    <property type="molecule type" value="Genomic_DNA"/>
</dbReference>
<dbReference type="SMART" id="SM00355">
    <property type="entry name" value="ZnF_C2H2"/>
    <property type="match status" value="5"/>
</dbReference>
<dbReference type="AlphaFoldDB" id="A0AA88H8Z9"/>
<accession>A0AA88H8Z9</accession>
<dbReference type="InterPro" id="IPR013087">
    <property type="entry name" value="Znf_C2H2_type"/>
</dbReference>
<feature type="domain" description="C2H2-type" evidence="6">
    <location>
        <begin position="343"/>
        <end position="365"/>
    </location>
</feature>
<protein>
    <recommendedName>
        <fullName evidence="6">C2H2-type domain-containing protein</fullName>
    </recommendedName>
</protein>
<dbReference type="InterPro" id="IPR036236">
    <property type="entry name" value="Znf_C2H2_sf"/>
</dbReference>
<dbReference type="SUPFAM" id="SSF57667">
    <property type="entry name" value="beta-beta-alpha zinc fingers"/>
    <property type="match status" value="2"/>
</dbReference>
<evidence type="ECO:0000313" key="7">
    <source>
        <dbReference type="EMBL" id="KAK2704463.1"/>
    </source>
</evidence>
<dbReference type="PANTHER" id="PTHR24379">
    <property type="entry name" value="KRAB AND ZINC FINGER DOMAIN-CONTAINING"/>
    <property type="match status" value="1"/>
</dbReference>
<evidence type="ECO:0000259" key="6">
    <source>
        <dbReference type="PROSITE" id="PS50157"/>
    </source>
</evidence>
<name>A0AA88H8Z9_ARTSF</name>
<keyword evidence="4" id="KW-0862">Zinc</keyword>
<keyword evidence="3 5" id="KW-0863">Zinc-finger</keyword>
<dbReference type="PROSITE" id="PS00028">
    <property type="entry name" value="ZINC_FINGER_C2H2_1"/>
    <property type="match status" value="4"/>
</dbReference>
<proteinExistence type="predicted"/>
<evidence type="ECO:0000313" key="8">
    <source>
        <dbReference type="Proteomes" id="UP001187531"/>
    </source>
</evidence>
<dbReference type="EMBL" id="JAVRJZ010000021">
    <property type="protein sequence ID" value="KAK2704462.1"/>
    <property type="molecule type" value="Genomic_DNA"/>
</dbReference>
<keyword evidence="2" id="KW-0677">Repeat</keyword>
<feature type="domain" description="C2H2-type" evidence="6">
    <location>
        <begin position="314"/>
        <end position="341"/>
    </location>
</feature>
<evidence type="ECO:0000256" key="4">
    <source>
        <dbReference type="ARBA" id="ARBA00022833"/>
    </source>
</evidence>
<feature type="domain" description="C2H2-type" evidence="6">
    <location>
        <begin position="284"/>
        <end position="311"/>
    </location>
</feature>
<dbReference type="Gene3D" id="3.30.160.60">
    <property type="entry name" value="Classic Zinc Finger"/>
    <property type="match status" value="3"/>
</dbReference>
<evidence type="ECO:0000256" key="5">
    <source>
        <dbReference type="PROSITE-ProRule" id="PRU00042"/>
    </source>
</evidence>
<dbReference type="PANTHER" id="PTHR24379:SF121">
    <property type="entry name" value="C2H2-TYPE DOMAIN-CONTAINING PROTEIN"/>
    <property type="match status" value="1"/>
</dbReference>
<comment type="caution">
    <text evidence="7">The sequence shown here is derived from an EMBL/GenBank/DDBJ whole genome shotgun (WGS) entry which is preliminary data.</text>
</comment>
<keyword evidence="8" id="KW-1185">Reference proteome</keyword>
<reference evidence="7" key="1">
    <citation type="submission" date="2023-07" db="EMBL/GenBank/DDBJ databases">
        <title>Chromosome-level genome assembly of Artemia franciscana.</title>
        <authorList>
            <person name="Jo E."/>
        </authorList>
    </citation>
    <scope>NUCLEOTIDE SEQUENCE</scope>
    <source>
        <tissue evidence="7">Whole body</tissue>
    </source>
</reference>
<dbReference type="PROSITE" id="PS50157">
    <property type="entry name" value="ZINC_FINGER_C2H2_2"/>
    <property type="match status" value="3"/>
</dbReference>
<keyword evidence="1" id="KW-0479">Metal-binding</keyword>